<protein>
    <submittedName>
        <fullName evidence="2">Uncharacterized protein</fullName>
    </submittedName>
</protein>
<reference evidence="2" key="2">
    <citation type="submission" date="2013-04" db="UniProtKB">
        <authorList>
            <consortium name="EnsemblPlants"/>
        </authorList>
    </citation>
    <scope>IDENTIFICATION</scope>
</reference>
<feature type="compositionally biased region" description="Basic residues" evidence="1">
    <location>
        <begin position="192"/>
        <end position="202"/>
    </location>
</feature>
<dbReference type="HOGENOM" id="CLU_1035754_0_0_1"/>
<dbReference type="eggNOG" id="ENOG502QWBY">
    <property type="taxonomic scope" value="Eukaryota"/>
</dbReference>
<dbReference type="Proteomes" id="UP000006038">
    <property type="component" value="Chromosome 3"/>
</dbReference>
<evidence type="ECO:0000313" key="3">
    <source>
        <dbReference type="Proteomes" id="UP000006038"/>
    </source>
</evidence>
<dbReference type="Gramene" id="OB03G39640.1">
    <property type="protein sequence ID" value="OB03G39640.1"/>
    <property type="gene ID" value="OB03G39640"/>
</dbReference>
<proteinExistence type="predicted"/>
<sequence>MAQRTNGCKVHFSERGIGEVTKLQVKLISPLDYTNFTGVIELKESIFGFEGEIQGKSRREPTNPGMATQWFSNMVMDEPSFFHQWQSDGLLEQYTEQQIAVAFGQAAGEVDQHHTAAAAMVQQQQQQYAAAADNRPRKAAKVNTSWDSCITEQGSPADSSSPTILSFGGHADAPGGGRALLPGAPRQAELRRHGRRRRRRQGPRGLLPAGLAEPRTHPGRAEAPREAQPALHRPLQDRPWPQEDGQGVGARRRDQVREAAAGSGEGAGG</sequence>
<reference evidence="2" key="1">
    <citation type="journal article" date="2013" name="Nat. Commun.">
        <title>Whole-genome sequencing of Oryza brachyantha reveals mechanisms underlying Oryza genome evolution.</title>
        <authorList>
            <person name="Chen J."/>
            <person name="Huang Q."/>
            <person name="Gao D."/>
            <person name="Wang J."/>
            <person name="Lang Y."/>
            <person name="Liu T."/>
            <person name="Li B."/>
            <person name="Bai Z."/>
            <person name="Luis Goicoechea J."/>
            <person name="Liang C."/>
            <person name="Chen C."/>
            <person name="Zhang W."/>
            <person name="Sun S."/>
            <person name="Liao Y."/>
            <person name="Zhang X."/>
            <person name="Yang L."/>
            <person name="Song C."/>
            <person name="Wang M."/>
            <person name="Shi J."/>
            <person name="Liu G."/>
            <person name="Liu J."/>
            <person name="Zhou H."/>
            <person name="Zhou W."/>
            <person name="Yu Q."/>
            <person name="An N."/>
            <person name="Chen Y."/>
            <person name="Cai Q."/>
            <person name="Wang B."/>
            <person name="Liu B."/>
            <person name="Min J."/>
            <person name="Huang Y."/>
            <person name="Wu H."/>
            <person name="Li Z."/>
            <person name="Zhang Y."/>
            <person name="Yin Y."/>
            <person name="Song W."/>
            <person name="Jiang J."/>
            <person name="Jackson S.A."/>
            <person name="Wing R.A."/>
            <person name="Wang J."/>
            <person name="Chen M."/>
        </authorList>
    </citation>
    <scope>NUCLEOTIDE SEQUENCE [LARGE SCALE GENOMIC DNA]</scope>
    <source>
        <strain evidence="2">cv. IRGC 101232</strain>
    </source>
</reference>
<name>J3LSD8_ORYBR</name>
<evidence type="ECO:0000313" key="2">
    <source>
        <dbReference type="EnsemblPlants" id="OB03G39640.1"/>
    </source>
</evidence>
<dbReference type="EnsemblPlants" id="OB03G39640.1">
    <property type="protein sequence ID" value="OB03G39640.1"/>
    <property type="gene ID" value="OB03G39640"/>
</dbReference>
<organism evidence="2">
    <name type="scientific">Oryza brachyantha</name>
    <name type="common">malo sina</name>
    <dbReference type="NCBI Taxonomy" id="4533"/>
    <lineage>
        <taxon>Eukaryota</taxon>
        <taxon>Viridiplantae</taxon>
        <taxon>Streptophyta</taxon>
        <taxon>Embryophyta</taxon>
        <taxon>Tracheophyta</taxon>
        <taxon>Spermatophyta</taxon>
        <taxon>Magnoliopsida</taxon>
        <taxon>Liliopsida</taxon>
        <taxon>Poales</taxon>
        <taxon>Poaceae</taxon>
        <taxon>BOP clade</taxon>
        <taxon>Oryzoideae</taxon>
        <taxon>Oryzeae</taxon>
        <taxon>Oryzinae</taxon>
        <taxon>Oryza</taxon>
    </lineage>
</organism>
<feature type="region of interest" description="Disordered" evidence="1">
    <location>
        <begin position="149"/>
        <end position="269"/>
    </location>
</feature>
<dbReference type="STRING" id="4533.J3LSD8"/>
<feature type="compositionally biased region" description="Polar residues" evidence="1">
    <location>
        <begin position="149"/>
        <end position="164"/>
    </location>
</feature>
<feature type="compositionally biased region" description="Basic and acidic residues" evidence="1">
    <location>
        <begin position="214"/>
        <end position="225"/>
    </location>
</feature>
<accession>J3LSD8</accession>
<keyword evidence="3" id="KW-1185">Reference proteome</keyword>
<dbReference type="AlphaFoldDB" id="J3LSD8"/>
<evidence type="ECO:0000256" key="1">
    <source>
        <dbReference type="SAM" id="MobiDB-lite"/>
    </source>
</evidence>
<feature type="compositionally biased region" description="Low complexity" evidence="1">
    <location>
        <begin position="203"/>
        <end position="213"/>
    </location>
</feature>